<evidence type="ECO:0000313" key="2">
    <source>
        <dbReference type="Proteomes" id="UP001162992"/>
    </source>
</evidence>
<name>A0ACC2CTM5_DIPCM</name>
<protein>
    <submittedName>
        <fullName evidence="1">Uncharacterized protein</fullName>
    </submittedName>
</protein>
<dbReference type="Proteomes" id="UP001162992">
    <property type="component" value="Chromosome 9"/>
</dbReference>
<evidence type="ECO:0000313" key="1">
    <source>
        <dbReference type="EMBL" id="KAJ7545396.1"/>
    </source>
</evidence>
<sequence>MGRRRGDRDGTTLGACIIAWMIVGFASAQLTNDFYSGSCPRAPSLVTAAVQTAALVDSTQPPKLLRLLFHDCFLQGCDASILIDSTASNKAEKADPANASVDGYSVIDSIKTILELVCPNIVSCADIVALAARDAVTLMGGPLVVIPTGRRDGTISRQSDVQSNIPDTTFTLDQLLNFFGAKGLSLNDLITLSGSHTIGAAHCSAFNDRFKFNFNGSGQILDASINPTFAKQLLQACPGNPSPTTTVPNDLTTPTTFDNKYYQNLQMGMGLFASDQLLFTDSRSKSGVNSFAQDQASFFSSWEQSFLKLSTVQVKTGSEGEIRKNCRAVN</sequence>
<keyword evidence="2" id="KW-1185">Reference proteome</keyword>
<organism evidence="1 2">
    <name type="scientific">Diphasiastrum complanatum</name>
    <name type="common">Issler's clubmoss</name>
    <name type="synonym">Lycopodium complanatum</name>
    <dbReference type="NCBI Taxonomy" id="34168"/>
    <lineage>
        <taxon>Eukaryota</taxon>
        <taxon>Viridiplantae</taxon>
        <taxon>Streptophyta</taxon>
        <taxon>Embryophyta</taxon>
        <taxon>Tracheophyta</taxon>
        <taxon>Lycopodiopsida</taxon>
        <taxon>Lycopodiales</taxon>
        <taxon>Lycopodiaceae</taxon>
        <taxon>Lycopodioideae</taxon>
        <taxon>Diphasiastrum</taxon>
    </lineage>
</organism>
<reference evidence="2" key="1">
    <citation type="journal article" date="2024" name="Proc. Natl. Acad. Sci. U.S.A.">
        <title>Extraordinary preservation of gene collinearity over three hundred million years revealed in homosporous lycophytes.</title>
        <authorList>
            <person name="Li C."/>
            <person name="Wickell D."/>
            <person name="Kuo L.Y."/>
            <person name="Chen X."/>
            <person name="Nie B."/>
            <person name="Liao X."/>
            <person name="Peng D."/>
            <person name="Ji J."/>
            <person name="Jenkins J."/>
            <person name="Williams M."/>
            <person name="Shu S."/>
            <person name="Plott C."/>
            <person name="Barry K."/>
            <person name="Rajasekar S."/>
            <person name="Grimwood J."/>
            <person name="Han X."/>
            <person name="Sun S."/>
            <person name="Hou Z."/>
            <person name="He W."/>
            <person name="Dai G."/>
            <person name="Sun C."/>
            <person name="Schmutz J."/>
            <person name="Leebens-Mack J.H."/>
            <person name="Li F.W."/>
            <person name="Wang L."/>
        </authorList>
    </citation>
    <scope>NUCLEOTIDE SEQUENCE [LARGE SCALE GENOMIC DNA]</scope>
    <source>
        <strain evidence="2">cv. PW_Plant_1</strain>
    </source>
</reference>
<comment type="caution">
    <text evidence="1">The sequence shown here is derived from an EMBL/GenBank/DDBJ whole genome shotgun (WGS) entry which is preliminary data.</text>
</comment>
<accession>A0ACC2CTM5</accession>
<dbReference type="EMBL" id="CM055100">
    <property type="protein sequence ID" value="KAJ7545396.1"/>
    <property type="molecule type" value="Genomic_DNA"/>
</dbReference>
<gene>
    <name evidence="1" type="ORF">O6H91_09G117500</name>
</gene>
<proteinExistence type="predicted"/>